<protein>
    <submittedName>
        <fullName evidence="1">Uncharacterized protein</fullName>
    </submittedName>
</protein>
<dbReference type="Proteomes" id="UP001174934">
    <property type="component" value="Unassembled WGS sequence"/>
</dbReference>
<evidence type="ECO:0000313" key="1">
    <source>
        <dbReference type="EMBL" id="KAK0621403.1"/>
    </source>
</evidence>
<reference evidence="1" key="1">
    <citation type="submission" date="2023-06" db="EMBL/GenBank/DDBJ databases">
        <title>Genome-scale phylogeny and comparative genomics of the fungal order Sordariales.</title>
        <authorList>
            <consortium name="Lawrence Berkeley National Laboratory"/>
            <person name="Hensen N."/>
            <person name="Bonometti L."/>
            <person name="Westerberg I."/>
            <person name="Brannstrom I.O."/>
            <person name="Guillou S."/>
            <person name="Cros-Aarteil S."/>
            <person name="Calhoun S."/>
            <person name="Haridas S."/>
            <person name="Kuo A."/>
            <person name="Mondo S."/>
            <person name="Pangilinan J."/>
            <person name="Riley R."/>
            <person name="LaButti K."/>
            <person name="Andreopoulos B."/>
            <person name="Lipzen A."/>
            <person name="Chen C."/>
            <person name="Yanf M."/>
            <person name="Daum C."/>
            <person name="Ng V."/>
            <person name="Clum A."/>
            <person name="Steindorff A."/>
            <person name="Ohm R."/>
            <person name="Martin F."/>
            <person name="Silar P."/>
            <person name="Natvig D."/>
            <person name="Lalanne C."/>
            <person name="Gautier V."/>
            <person name="Ament-velasquez S.L."/>
            <person name="Kruys A."/>
            <person name="Hutchinson M.I."/>
            <person name="Powell A.J."/>
            <person name="Barry K."/>
            <person name="Miller A.N."/>
            <person name="Grigoriev I.V."/>
            <person name="Debuchy R."/>
            <person name="Gladieux P."/>
            <person name="Thoren M.H."/>
            <person name="Johannesson H."/>
        </authorList>
    </citation>
    <scope>NUCLEOTIDE SEQUENCE</scope>
    <source>
        <strain evidence="1">SMH3391-2</strain>
    </source>
</reference>
<gene>
    <name evidence="1" type="ORF">B0T17DRAFT_508753</name>
</gene>
<accession>A0AA39WTM8</accession>
<sequence>MYLHALAPELLSLILKALDRPRDLHSLIRASAPCFRVYALSPVLILSSILRNAILPDALHHALAHGHIPATPSNESLEAFLDEYFQADSFGFPTDKATLVTLCRLFSQTCYFIDDYSARAMHTLDPEPNPGQATALSLSRTERARLQRAFYRYELYSRVFPVDSNARCHSLVPADVQFSRFLARIEPWEAEEMSCAYHYFTSLMGRFIYDLEEQVVETVLASPDVRRPPSLACPFPNGQGRADDSDMVLFNCLDLRDLDLFSNDGRFRSPGIVSYLASLGSAFIYQLVLADKGRRKDMIREKTPVWRDFLPEALDHAPDTGPKTIVPDGIDDNQPSHPNLGYYLFKRSEQDVYFHIRHDGILNCPLRETAFVFWDAEKIFRPPVGDNLRETRRMDPKRVNQLYNRYRGKSAEEWLEGVKIPRAQMERIIEEFGSVFDSW</sequence>
<dbReference type="EMBL" id="JAULSR010000004">
    <property type="protein sequence ID" value="KAK0621403.1"/>
    <property type="molecule type" value="Genomic_DNA"/>
</dbReference>
<dbReference type="AlphaFoldDB" id="A0AA39WTM8"/>
<proteinExistence type="predicted"/>
<name>A0AA39WTM8_9PEZI</name>
<organism evidence="1 2">
    <name type="scientific">Bombardia bombarda</name>
    <dbReference type="NCBI Taxonomy" id="252184"/>
    <lineage>
        <taxon>Eukaryota</taxon>
        <taxon>Fungi</taxon>
        <taxon>Dikarya</taxon>
        <taxon>Ascomycota</taxon>
        <taxon>Pezizomycotina</taxon>
        <taxon>Sordariomycetes</taxon>
        <taxon>Sordariomycetidae</taxon>
        <taxon>Sordariales</taxon>
        <taxon>Lasiosphaeriaceae</taxon>
        <taxon>Bombardia</taxon>
    </lineage>
</organism>
<keyword evidence="2" id="KW-1185">Reference proteome</keyword>
<evidence type="ECO:0000313" key="2">
    <source>
        <dbReference type="Proteomes" id="UP001174934"/>
    </source>
</evidence>
<comment type="caution">
    <text evidence="1">The sequence shown here is derived from an EMBL/GenBank/DDBJ whole genome shotgun (WGS) entry which is preliminary data.</text>
</comment>